<feature type="glycosylation site" description="N-linked (GlcNAc...) (complex) asparagine" evidence="6">
    <location>
        <position position="92"/>
    </location>
</feature>
<dbReference type="PRINTS" id="PR00791">
    <property type="entry name" value="PEPDIPTASEA"/>
</dbReference>
<evidence type="ECO:0000313" key="16">
    <source>
        <dbReference type="Proteomes" id="UP001107558"/>
    </source>
</evidence>
<keyword evidence="4 6" id="KW-0325">Glycoprotein</keyword>
<evidence type="ECO:0000256" key="1">
    <source>
        <dbReference type="ARBA" id="ARBA00008139"/>
    </source>
</evidence>
<dbReference type="Proteomes" id="UP001107558">
    <property type="component" value="Chromosome 2"/>
</dbReference>
<dbReference type="EMBL" id="JADBJN010000002">
    <property type="protein sequence ID" value="KAG5677065.1"/>
    <property type="molecule type" value="Genomic_DNA"/>
</dbReference>
<keyword evidence="13" id="KW-0121">Carboxypeptidase</keyword>
<evidence type="ECO:0000256" key="3">
    <source>
        <dbReference type="ARBA" id="ARBA00023157"/>
    </source>
</evidence>
<feature type="chain" id="PRO_5039920430" description="Angiotensin-converting enzyme" evidence="14">
    <location>
        <begin position="22"/>
        <end position="621"/>
    </location>
</feature>
<evidence type="ECO:0000256" key="10">
    <source>
        <dbReference type="PIRSR" id="PIRSR601548-4"/>
    </source>
</evidence>
<dbReference type="InterPro" id="IPR001548">
    <property type="entry name" value="Peptidase_M2"/>
</dbReference>
<sequence length="621" mass="72198">MLKLLILKFVLSLVVLTNCLSNDEQAAEKLVEKICDELKTKMYETNVASWNHATNLTNDNEKKKEDAELKMAKYNKKAALELLKFDYKNFKNETLKRLMSKMTMIGDNILDEKDFRELSSAISQMQSNFAKFKIGCFKNKNELLEFEPDIIEILLKSRDPDELEYYWTNFYNLAGTPSVKNFYKYVELRNKAAVKNKFKDGSEMWLSNYEDENFEKNIEEILEQIKPFYMQLHAFVRHKLHEHYGPEHVDLKKPIPMHLLGNMWGQLWEIDDLIVPYQNASKIEFTEELVKQGYTAKKMFETAEEFFKSINLSPMPELFWKNSVIEKPKDREIVCHASAWDFTINDDVRIKMCTKVTMGDFVIIHHEMGHIEYHLQYKNLPLPFRNGANEGFHEAVGDTIALSVSSPKHLNRIGLLKSKGDEGQESNINQLMSNALRKLALLPFAYVMDKFRYEVFRGTIEPENANCHFWRLREKHGGIAPASVRGNHDFDITAKYHVSADVEYMRYFVANIIQFQFHKAACIKAGEYESDSKNPTKSLNNCDIYQSKEAGNALKEMLSLGASKHWSDVLETLTGERKLDASAFLEYFQPLQDWLIKTNEELGVNIGWELSDKIDCPNLYE</sequence>
<feature type="binding site" evidence="9">
    <location>
        <position position="394"/>
    </location>
    <ligand>
        <name>Zn(2+)</name>
        <dbReference type="ChEBI" id="CHEBI:29105"/>
        <label>1</label>
        <note>catalytic</note>
    </ligand>
</feature>
<dbReference type="EC" id="3.4.-.-" evidence="13"/>
<name>A0A9J6C4J3_POLVA</name>
<feature type="active site" description="Proton donor 1" evidence="5">
    <location>
        <position position="497"/>
    </location>
</feature>
<feature type="binding site" evidence="8">
    <location>
        <position position="209"/>
    </location>
    <ligand>
        <name>chloride</name>
        <dbReference type="ChEBI" id="CHEBI:17996"/>
        <label>1</label>
    </ligand>
</feature>
<feature type="active site" description="Proton acceptor 2" evidence="7">
    <location>
        <position position="367"/>
    </location>
</feature>
<reference evidence="15" key="1">
    <citation type="submission" date="2021-03" db="EMBL/GenBank/DDBJ databases">
        <title>Chromosome level genome of the anhydrobiotic midge Polypedilum vanderplanki.</title>
        <authorList>
            <person name="Yoshida Y."/>
            <person name="Kikawada T."/>
            <person name="Gusev O."/>
        </authorList>
    </citation>
    <scope>NUCLEOTIDE SEQUENCE</scope>
    <source>
        <strain evidence="15">NIAS01</strain>
        <tissue evidence="15">Whole body or cell culture</tissue>
    </source>
</reference>
<keyword evidence="13" id="KW-0378">Hydrolase</keyword>
<dbReference type="Pfam" id="PF01401">
    <property type="entry name" value="Peptidase_M2"/>
    <property type="match status" value="1"/>
</dbReference>
<evidence type="ECO:0000256" key="5">
    <source>
        <dbReference type="PIRSR" id="PIRSR601548-1"/>
    </source>
</evidence>
<accession>A0A9J6C4J3</accession>
<dbReference type="GO" id="GO:0006508">
    <property type="term" value="P:proteolysis"/>
    <property type="evidence" value="ECO:0007669"/>
    <property type="project" value="UniProtKB-KW"/>
</dbReference>
<evidence type="ECO:0000256" key="14">
    <source>
        <dbReference type="SAM" id="SignalP"/>
    </source>
</evidence>
<comment type="caution">
    <text evidence="15">The sequence shown here is derived from an EMBL/GenBank/DDBJ whole genome shotgun (WGS) entry which is preliminary data.</text>
</comment>
<feature type="binding site" evidence="11">
    <location>
        <position position="366"/>
    </location>
    <ligand>
        <name>Zn(2+)</name>
        <dbReference type="ChEBI" id="CHEBI:29105"/>
        <label>2</label>
        <note>catalytic</note>
    </ligand>
</feature>
<evidence type="ECO:0000256" key="9">
    <source>
        <dbReference type="PIRSR" id="PIRSR601548-3"/>
    </source>
</evidence>
<protein>
    <recommendedName>
        <fullName evidence="13">Angiotensin-converting enzyme</fullName>
        <ecNumber evidence="13">3.4.-.-</ecNumber>
    </recommendedName>
</protein>
<proteinExistence type="inferred from homology"/>
<dbReference type="OrthoDB" id="10029630at2759"/>
<evidence type="ECO:0000256" key="7">
    <source>
        <dbReference type="PIRSR" id="PIRSR601548-11"/>
    </source>
</evidence>
<feature type="binding site" evidence="11">
    <location>
        <position position="394"/>
    </location>
    <ligand>
        <name>Zn(2+)</name>
        <dbReference type="ChEBI" id="CHEBI:29105"/>
        <label>2</label>
        <note>catalytic</note>
    </ligand>
</feature>
<feature type="active site" description="Proton donor 2" evidence="7">
    <location>
        <position position="497"/>
    </location>
</feature>
<feature type="active site" description="Proton acceptor 1" evidence="5">
    <location>
        <position position="367"/>
    </location>
</feature>
<feature type="glycosylation site" description="N-linked (GlcNAc...) asparagine" evidence="6">
    <location>
        <position position="55"/>
    </location>
</feature>
<keyword evidence="9 13" id="KW-0862">Zinc</keyword>
<evidence type="ECO:0000256" key="6">
    <source>
        <dbReference type="PIRSR" id="PIRSR601548-10"/>
    </source>
</evidence>
<evidence type="ECO:0000256" key="13">
    <source>
        <dbReference type="RuleBase" id="RU361144"/>
    </source>
</evidence>
<dbReference type="GO" id="GO:0046872">
    <property type="term" value="F:metal ion binding"/>
    <property type="evidence" value="ECO:0007669"/>
    <property type="project" value="UniProtKB-KW"/>
</dbReference>
<evidence type="ECO:0000256" key="12">
    <source>
        <dbReference type="PROSITE-ProRule" id="PRU01355"/>
    </source>
</evidence>
<dbReference type="GO" id="GO:0005615">
    <property type="term" value="C:extracellular space"/>
    <property type="evidence" value="ECO:0007669"/>
    <property type="project" value="TreeGrafter"/>
</dbReference>
<keyword evidence="3 10" id="KW-1015">Disulfide bond</keyword>
<keyword evidence="2 14" id="KW-0732">Signal</keyword>
<comment type="cofactor">
    <cofactor evidence="13">
        <name>Zn(2+)</name>
        <dbReference type="ChEBI" id="CHEBI:29105"/>
    </cofactor>
    <text evidence="13">Binds 1 zinc ion per subunit.</text>
</comment>
<evidence type="ECO:0000256" key="11">
    <source>
        <dbReference type="PIRSR" id="PIRSR601548-8"/>
    </source>
</evidence>
<keyword evidence="13" id="KW-0645">Protease</keyword>
<dbReference type="PANTHER" id="PTHR10514">
    <property type="entry name" value="ANGIOTENSIN-CONVERTING ENZYME"/>
    <property type="match status" value="1"/>
</dbReference>
<feature type="binding site" evidence="8">
    <location>
        <position position="506"/>
    </location>
    <ligand>
        <name>chloride</name>
        <dbReference type="ChEBI" id="CHEBI:17996"/>
        <label>1</label>
    </ligand>
</feature>
<feature type="binding site" evidence="9">
    <location>
        <position position="366"/>
    </location>
    <ligand>
        <name>Zn(2+)</name>
        <dbReference type="ChEBI" id="CHEBI:29105"/>
        <label>1</label>
        <note>catalytic</note>
    </ligand>
</feature>
<feature type="signal peptide" evidence="14">
    <location>
        <begin position="1"/>
        <end position="21"/>
    </location>
</feature>
<feature type="binding site" evidence="9">
    <location>
        <position position="370"/>
    </location>
    <ligand>
        <name>Zn(2+)</name>
        <dbReference type="ChEBI" id="CHEBI:29105"/>
        <label>1</label>
        <note>catalytic</note>
    </ligand>
</feature>
<dbReference type="CDD" id="cd06461">
    <property type="entry name" value="M2_ACE"/>
    <property type="match status" value="1"/>
</dbReference>
<keyword evidence="9 13" id="KW-0479">Metal-binding</keyword>
<feature type="disulfide bond" evidence="10">
    <location>
        <begin position="522"/>
        <end position="542"/>
    </location>
</feature>
<feature type="disulfide bond" evidence="10 12">
    <location>
        <begin position="335"/>
        <end position="353"/>
    </location>
</feature>
<evidence type="ECO:0000313" key="15">
    <source>
        <dbReference type="EMBL" id="KAG5677065.1"/>
    </source>
</evidence>
<feature type="binding site" evidence="11">
    <location>
        <position position="370"/>
    </location>
    <ligand>
        <name>Zn(2+)</name>
        <dbReference type="ChEBI" id="CHEBI:29105"/>
        <label>2</label>
        <note>catalytic</note>
    </ligand>
</feature>
<evidence type="ECO:0000256" key="4">
    <source>
        <dbReference type="ARBA" id="ARBA00023180"/>
    </source>
</evidence>
<dbReference type="GO" id="GO:0008237">
    <property type="term" value="F:metallopeptidase activity"/>
    <property type="evidence" value="ECO:0007669"/>
    <property type="project" value="UniProtKB-KW"/>
</dbReference>
<dbReference type="SUPFAM" id="SSF55486">
    <property type="entry name" value="Metalloproteases ('zincins'), catalytic domain"/>
    <property type="match status" value="1"/>
</dbReference>
<organism evidence="15 16">
    <name type="scientific">Polypedilum vanderplanki</name>
    <name type="common">Sleeping chironomid midge</name>
    <dbReference type="NCBI Taxonomy" id="319348"/>
    <lineage>
        <taxon>Eukaryota</taxon>
        <taxon>Metazoa</taxon>
        <taxon>Ecdysozoa</taxon>
        <taxon>Arthropoda</taxon>
        <taxon>Hexapoda</taxon>
        <taxon>Insecta</taxon>
        <taxon>Pterygota</taxon>
        <taxon>Neoptera</taxon>
        <taxon>Endopterygota</taxon>
        <taxon>Diptera</taxon>
        <taxon>Nematocera</taxon>
        <taxon>Chironomoidea</taxon>
        <taxon>Chironomidae</taxon>
        <taxon>Chironominae</taxon>
        <taxon>Polypedilum</taxon>
        <taxon>Polypedilum</taxon>
    </lineage>
</organism>
<keyword evidence="13" id="KW-0482">Metalloprotease</keyword>
<dbReference type="PROSITE" id="PS52011">
    <property type="entry name" value="PEPTIDASE_M2"/>
    <property type="match status" value="1"/>
</dbReference>
<evidence type="ECO:0000256" key="8">
    <source>
        <dbReference type="PIRSR" id="PIRSR601548-2"/>
    </source>
</evidence>
<comment type="similarity">
    <text evidence="1 12 13">Belongs to the peptidase M2 family.</text>
</comment>
<dbReference type="GO" id="GO:0004180">
    <property type="term" value="F:carboxypeptidase activity"/>
    <property type="evidence" value="ECO:0007669"/>
    <property type="project" value="UniProtKB-KW"/>
</dbReference>
<dbReference type="PANTHER" id="PTHR10514:SF44">
    <property type="entry name" value="ANGIOTENSIN-CONVERTING ENZYME-RELATED"/>
    <property type="match status" value="1"/>
</dbReference>
<feature type="glycosylation site" description="N-linked (GlcNAc...) asparagine; partial" evidence="6">
    <location>
        <position position="139"/>
    </location>
</feature>
<dbReference type="GO" id="GO:0005886">
    <property type="term" value="C:plasma membrane"/>
    <property type="evidence" value="ECO:0007669"/>
    <property type="project" value="TreeGrafter"/>
</dbReference>
<gene>
    <name evidence="15" type="ORF">PVAND_006849</name>
</gene>
<dbReference type="GO" id="GO:0008241">
    <property type="term" value="F:peptidyl-dipeptidase activity"/>
    <property type="evidence" value="ECO:0007669"/>
    <property type="project" value="InterPro"/>
</dbReference>
<keyword evidence="16" id="KW-1185">Reference proteome</keyword>
<evidence type="ECO:0000256" key="2">
    <source>
        <dbReference type="ARBA" id="ARBA00022729"/>
    </source>
</evidence>
<dbReference type="AlphaFoldDB" id="A0A9J6C4J3"/>
<comment type="caution">
    <text evidence="12">Lacks conserved residue(s) required for the propagation of feature annotation.</text>
</comment>